<accession>A0ABQ5BF87</accession>
<proteinExistence type="predicted"/>
<dbReference type="Proteomes" id="UP001151760">
    <property type="component" value="Unassembled WGS sequence"/>
</dbReference>
<dbReference type="EMBL" id="BQNB010013185">
    <property type="protein sequence ID" value="GJT12889.1"/>
    <property type="molecule type" value="Genomic_DNA"/>
</dbReference>
<protein>
    <submittedName>
        <fullName evidence="1">Uncharacterized protein</fullName>
    </submittedName>
</protein>
<organism evidence="1 2">
    <name type="scientific">Tanacetum coccineum</name>
    <dbReference type="NCBI Taxonomy" id="301880"/>
    <lineage>
        <taxon>Eukaryota</taxon>
        <taxon>Viridiplantae</taxon>
        <taxon>Streptophyta</taxon>
        <taxon>Embryophyta</taxon>
        <taxon>Tracheophyta</taxon>
        <taxon>Spermatophyta</taxon>
        <taxon>Magnoliopsida</taxon>
        <taxon>eudicotyledons</taxon>
        <taxon>Gunneridae</taxon>
        <taxon>Pentapetalae</taxon>
        <taxon>asterids</taxon>
        <taxon>campanulids</taxon>
        <taxon>Asterales</taxon>
        <taxon>Asteraceae</taxon>
        <taxon>Asteroideae</taxon>
        <taxon>Anthemideae</taxon>
        <taxon>Anthemidinae</taxon>
        <taxon>Tanacetum</taxon>
    </lineage>
</organism>
<reference evidence="1" key="2">
    <citation type="submission" date="2022-01" db="EMBL/GenBank/DDBJ databases">
        <authorList>
            <person name="Yamashiro T."/>
            <person name="Shiraishi A."/>
            <person name="Satake H."/>
            <person name="Nakayama K."/>
        </authorList>
    </citation>
    <scope>NUCLEOTIDE SEQUENCE</scope>
</reference>
<comment type="caution">
    <text evidence="1">The sequence shown here is derived from an EMBL/GenBank/DDBJ whole genome shotgun (WGS) entry which is preliminary data.</text>
</comment>
<evidence type="ECO:0000313" key="2">
    <source>
        <dbReference type="Proteomes" id="UP001151760"/>
    </source>
</evidence>
<name>A0ABQ5BF87_9ASTR</name>
<keyword evidence="2" id="KW-1185">Reference proteome</keyword>
<evidence type="ECO:0000313" key="1">
    <source>
        <dbReference type="EMBL" id="GJT12889.1"/>
    </source>
</evidence>
<reference evidence="1" key="1">
    <citation type="journal article" date="2022" name="Int. J. Mol. Sci.">
        <title>Draft Genome of Tanacetum Coccineum: Genomic Comparison of Closely Related Tanacetum-Family Plants.</title>
        <authorList>
            <person name="Yamashiro T."/>
            <person name="Shiraishi A."/>
            <person name="Nakayama K."/>
            <person name="Satake H."/>
        </authorList>
    </citation>
    <scope>NUCLEOTIDE SEQUENCE</scope>
</reference>
<sequence>MMMDSCVGAFTKLWFAGSVDLVWRLEHNNACSQSRLPVPVGFQKVLFHDPCLSAGQPYQVMVAAIGAVCYHFQPCRPEPNLIAVCGEYVFSDVDSQQMCAVGHSHLFQLPSGEIACPYQHTHSCRLHLRAVFAPFGSIAIFSGCQLPVSVLWRGDLPRIQVAATAVIRFLSLDPLIDLSAFWQKRDAFYCLAFVPVVAFRNVVVEVMMTVLCIGFFHKVLPAGILAWQPRAGSGCYHGRAMMSSIQLLLTIAFRYPCFDAAAICKQ</sequence>
<gene>
    <name evidence="1" type="ORF">Tco_0859931</name>
</gene>